<name>A0A6J5PTP5_9CAUD</name>
<dbReference type="EMBL" id="LR796923">
    <property type="protein sequence ID" value="CAB4175300.1"/>
    <property type="molecule type" value="Genomic_DNA"/>
</dbReference>
<proteinExistence type="predicted"/>
<evidence type="ECO:0000313" key="1">
    <source>
        <dbReference type="EMBL" id="CAB4175300.1"/>
    </source>
</evidence>
<sequence length="160" mass="18360">MLNYKSELTYDGGRPSENTIHDIIRLVELGMIGISDLAAEAIRHIGRSFNGNVMVEYYAGHIIYGETIDRILTARHQVLNRGFGTGSEFPKIDQVISRMYYTNAMVDDTLYNLFNDEYEKVVSDWPNLHRELLMETTRRITSAGVHIKHDTIFIDTHPLV</sequence>
<protein>
    <submittedName>
        <fullName evidence="1">Uncharacterized protein</fullName>
    </submittedName>
</protein>
<gene>
    <name evidence="1" type="ORF">UFOVP972_139</name>
</gene>
<reference evidence="1" key="1">
    <citation type="submission" date="2020-05" db="EMBL/GenBank/DDBJ databases">
        <authorList>
            <person name="Chiriac C."/>
            <person name="Salcher M."/>
            <person name="Ghai R."/>
            <person name="Kavagutti S V."/>
        </authorList>
    </citation>
    <scope>NUCLEOTIDE SEQUENCE</scope>
</reference>
<organism evidence="1">
    <name type="scientific">uncultured Caudovirales phage</name>
    <dbReference type="NCBI Taxonomy" id="2100421"/>
    <lineage>
        <taxon>Viruses</taxon>
        <taxon>Duplodnaviria</taxon>
        <taxon>Heunggongvirae</taxon>
        <taxon>Uroviricota</taxon>
        <taxon>Caudoviricetes</taxon>
        <taxon>Peduoviridae</taxon>
        <taxon>Maltschvirus</taxon>
        <taxon>Maltschvirus maltsch</taxon>
    </lineage>
</organism>
<accession>A0A6J5PTP5</accession>